<sequence>MKSGVRFKLLLLVAVFFLIGITSIGVYSVLRFNNEVINSSHEKLKSDLGLGKAYLSEKLPGEWSIKDGNLYKGNEKINGNFTVVDEIGSLAGDTVTIFQGNTRVATNVKKSDGSRAIGTTVAANIEQITLKEGQSYFGEAEVVGIIYQTAYEPIKNAQGEIIGMWYVGVPNTPYEQMTVNMRNSVIILGLAELLIALVLMWLIIGRSIRSLLSVNESIGRVAQGDLSSNKLTTKSNDEIGQMANAINSMTDFLNNLIKQLMDRSQQVTLMNATLSSSVREIYTQTQMINATSQEIAAGMEENSAATEEVTAASQTILDLTKDLVEQANVGFNNAKEISERAKDTKVKSLKASETTNQLFEEKQMSILQAIEEGKVVQEIEIMAGVISDIADQTNLLALNAAIEAARAGEQGRGFAVVADEVRKLAEQSANTVSEIQSVIKQVQEAFRNLTGNAQDVLQFINQNVSNDYQAMINIGAQYEQDAEFVAQLVHDFAGSSEQISDSIGQILETIESVAVSVEQGATQSQLIVTSIDETSKAVEGVTEIEEKQNGLAQSLNALVQRFKVE</sequence>
<keyword evidence="3 9" id="KW-0812">Transmembrane</keyword>
<feature type="transmembrane region" description="Helical" evidence="9">
    <location>
        <begin position="9"/>
        <end position="30"/>
    </location>
</feature>
<organism evidence="12 13">
    <name type="scientific">Desulfitobacterium metallireducens DSM 15288</name>
    <dbReference type="NCBI Taxonomy" id="871968"/>
    <lineage>
        <taxon>Bacteria</taxon>
        <taxon>Bacillati</taxon>
        <taxon>Bacillota</taxon>
        <taxon>Clostridia</taxon>
        <taxon>Eubacteriales</taxon>
        <taxon>Desulfitobacteriaceae</taxon>
        <taxon>Desulfitobacterium</taxon>
    </lineage>
</organism>
<dbReference type="InterPro" id="IPR033463">
    <property type="entry name" value="sCache_3"/>
</dbReference>
<dbReference type="CDD" id="cd06225">
    <property type="entry name" value="HAMP"/>
    <property type="match status" value="1"/>
</dbReference>
<keyword evidence="13" id="KW-1185">Reference proteome</keyword>
<dbReference type="KEGG" id="dmt:DESME_05415"/>
<dbReference type="PROSITE" id="PS50885">
    <property type="entry name" value="HAMP"/>
    <property type="match status" value="1"/>
</dbReference>
<dbReference type="Proteomes" id="UP000010847">
    <property type="component" value="Chromosome"/>
</dbReference>
<dbReference type="PROSITE" id="PS50111">
    <property type="entry name" value="CHEMOTAXIS_TRANSDUC_2"/>
    <property type="match status" value="1"/>
</dbReference>
<comment type="subcellular location">
    <subcellularLocation>
        <location evidence="1">Cell membrane</location>
        <topology evidence="1">Multi-pass membrane protein</topology>
    </subcellularLocation>
</comment>
<dbReference type="SUPFAM" id="SSF103190">
    <property type="entry name" value="Sensory domain-like"/>
    <property type="match status" value="1"/>
</dbReference>
<dbReference type="SMART" id="SM00304">
    <property type="entry name" value="HAMP"/>
    <property type="match status" value="1"/>
</dbReference>
<dbReference type="InterPro" id="IPR004090">
    <property type="entry name" value="Chemotax_Me-accpt_rcpt"/>
</dbReference>
<dbReference type="InterPro" id="IPR003660">
    <property type="entry name" value="HAMP_dom"/>
</dbReference>
<keyword evidence="2" id="KW-1003">Cell membrane</keyword>
<dbReference type="PANTHER" id="PTHR32089:SF112">
    <property type="entry name" value="LYSOZYME-LIKE PROTEIN-RELATED"/>
    <property type="match status" value="1"/>
</dbReference>
<gene>
    <name evidence="12" type="ORF">DESME_05415</name>
</gene>
<name>W0EC93_9FIRM</name>
<dbReference type="OrthoDB" id="1790929at2"/>
<evidence type="ECO:0000256" key="3">
    <source>
        <dbReference type="ARBA" id="ARBA00022692"/>
    </source>
</evidence>
<dbReference type="InterPro" id="IPR029151">
    <property type="entry name" value="Sensor-like_sf"/>
</dbReference>
<dbReference type="SUPFAM" id="SSF58104">
    <property type="entry name" value="Methyl-accepting chemotaxis protein (MCP) signaling domain"/>
    <property type="match status" value="1"/>
</dbReference>
<dbReference type="GO" id="GO:0005886">
    <property type="term" value="C:plasma membrane"/>
    <property type="evidence" value="ECO:0007669"/>
    <property type="project" value="UniProtKB-SubCell"/>
</dbReference>
<dbReference type="InterPro" id="IPR004089">
    <property type="entry name" value="MCPsignal_dom"/>
</dbReference>
<evidence type="ECO:0000259" key="10">
    <source>
        <dbReference type="PROSITE" id="PS50111"/>
    </source>
</evidence>
<evidence type="ECO:0000256" key="9">
    <source>
        <dbReference type="SAM" id="Phobius"/>
    </source>
</evidence>
<dbReference type="Pfam" id="PF00015">
    <property type="entry name" value="MCPsignal"/>
    <property type="match status" value="1"/>
</dbReference>
<dbReference type="PRINTS" id="PR00260">
    <property type="entry name" value="CHEMTRNSDUCR"/>
</dbReference>
<keyword evidence="4 9" id="KW-1133">Transmembrane helix</keyword>
<dbReference type="Pfam" id="PF00672">
    <property type="entry name" value="HAMP"/>
    <property type="match status" value="1"/>
</dbReference>
<evidence type="ECO:0000256" key="4">
    <source>
        <dbReference type="ARBA" id="ARBA00022989"/>
    </source>
</evidence>
<evidence type="ECO:0000256" key="2">
    <source>
        <dbReference type="ARBA" id="ARBA00022475"/>
    </source>
</evidence>
<dbReference type="SMART" id="SM00283">
    <property type="entry name" value="MA"/>
    <property type="match status" value="1"/>
</dbReference>
<comment type="similarity">
    <text evidence="7">Belongs to the methyl-accepting chemotaxis (MCP) protein family.</text>
</comment>
<evidence type="ECO:0000259" key="11">
    <source>
        <dbReference type="PROSITE" id="PS50885"/>
    </source>
</evidence>
<dbReference type="RefSeq" id="WP_006717931.1">
    <property type="nucleotide sequence ID" value="NZ_CP007032.1"/>
</dbReference>
<dbReference type="PANTHER" id="PTHR32089">
    <property type="entry name" value="METHYL-ACCEPTING CHEMOTAXIS PROTEIN MCPB"/>
    <property type="match status" value="1"/>
</dbReference>
<proteinExistence type="inferred from homology"/>
<evidence type="ECO:0000256" key="5">
    <source>
        <dbReference type="ARBA" id="ARBA00023136"/>
    </source>
</evidence>
<protein>
    <recommendedName>
        <fullName evidence="14">Methyl-accepting chemotaxis protein</fullName>
    </recommendedName>
</protein>
<dbReference type="Gene3D" id="1.10.287.950">
    <property type="entry name" value="Methyl-accepting chemotaxis protein"/>
    <property type="match status" value="1"/>
</dbReference>
<dbReference type="Pfam" id="PF17202">
    <property type="entry name" value="sCache_3_3"/>
    <property type="match status" value="1"/>
</dbReference>
<feature type="domain" description="HAMP" evidence="11">
    <location>
        <begin position="205"/>
        <end position="258"/>
    </location>
</feature>
<dbReference type="GO" id="GO:0007165">
    <property type="term" value="P:signal transduction"/>
    <property type="evidence" value="ECO:0007669"/>
    <property type="project" value="UniProtKB-KW"/>
</dbReference>
<dbReference type="eggNOG" id="COG0840">
    <property type="taxonomic scope" value="Bacteria"/>
</dbReference>
<evidence type="ECO:0000256" key="6">
    <source>
        <dbReference type="ARBA" id="ARBA00023224"/>
    </source>
</evidence>
<dbReference type="Gene3D" id="6.10.340.10">
    <property type="match status" value="1"/>
</dbReference>
<dbReference type="HOGENOM" id="CLU_000445_107_19_9"/>
<dbReference type="STRING" id="871968.DESME_05415"/>
<keyword evidence="6 8" id="KW-0807">Transducer</keyword>
<feature type="transmembrane region" description="Helical" evidence="9">
    <location>
        <begin position="185"/>
        <end position="204"/>
    </location>
</feature>
<evidence type="ECO:0000313" key="13">
    <source>
        <dbReference type="Proteomes" id="UP000010847"/>
    </source>
</evidence>
<dbReference type="AlphaFoldDB" id="W0EC93"/>
<evidence type="ECO:0008006" key="14">
    <source>
        <dbReference type="Google" id="ProtNLM"/>
    </source>
</evidence>
<reference evidence="12 13" key="1">
    <citation type="submission" date="2013-12" db="EMBL/GenBank/DDBJ databases">
        <authorList>
            <consortium name="DOE Joint Genome Institute"/>
            <person name="Smidt H."/>
            <person name="Huntemann M."/>
            <person name="Han J."/>
            <person name="Chen A."/>
            <person name="Kyrpides N."/>
            <person name="Mavromatis K."/>
            <person name="Markowitz V."/>
            <person name="Palaniappan K."/>
            <person name="Ivanova N."/>
            <person name="Schaumberg A."/>
            <person name="Pati A."/>
            <person name="Liolios K."/>
            <person name="Nordberg H.P."/>
            <person name="Cantor M.N."/>
            <person name="Hua S.X."/>
            <person name="Woyke T."/>
        </authorList>
    </citation>
    <scope>NUCLEOTIDE SEQUENCE [LARGE SCALE GENOMIC DNA]</scope>
    <source>
        <strain evidence="13">DSM 15288</strain>
    </source>
</reference>
<evidence type="ECO:0000256" key="7">
    <source>
        <dbReference type="ARBA" id="ARBA00029447"/>
    </source>
</evidence>
<evidence type="ECO:0000256" key="1">
    <source>
        <dbReference type="ARBA" id="ARBA00004651"/>
    </source>
</evidence>
<evidence type="ECO:0000256" key="8">
    <source>
        <dbReference type="PROSITE-ProRule" id="PRU00284"/>
    </source>
</evidence>
<feature type="domain" description="Methyl-accepting transducer" evidence="10">
    <location>
        <begin position="277"/>
        <end position="535"/>
    </location>
</feature>
<dbReference type="GO" id="GO:0004888">
    <property type="term" value="F:transmembrane signaling receptor activity"/>
    <property type="evidence" value="ECO:0007669"/>
    <property type="project" value="InterPro"/>
</dbReference>
<accession>W0EC93</accession>
<keyword evidence="5 9" id="KW-0472">Membrane</keyword>
<evidence type="ECO:0000313" key="12">
    <source>
        <dbReference type="EMBL" id="AHF08500.1"/>
    </source>
</evidence>
<dbReference type="EMBL" id="CP007032">
    <property type="protein sequence ID" value="AHF08500.1"/>
    <property type="molecule type" value="Genomic_DNA"/>
</dbReference>
<dbReference type="GO" id="GO:0006935">
    <property type="term" value="P:chemotaxis"/>
    <property type="evidence" value="ECO:0007669"/>
    <property type="project" value="InterPro"/>
</dbReference>